<dbReference type="GO" id="GO:0016020">
    <property type="term" value="C:membrane"/>
    <property type="evidence" value="ECO:0007669"/>
    <property type="project" value="UniProtKB-SubCell"/>
</dbReference>
<feature type="transmembrane region" description="Helical" evidence="8">
    <location>
        <begin position="405"/>
        <end position="427"/>
    </location>
</feature>
<comment type="subcellular location">
    <subcellularLocation>
        <location evidence="1">Membrane</location>
        <topology evidence="1">Multi-pass membrane protein</topology>
    </subcellularLocation>
</comment>
<protein>
    <recommendedName>
        <fullName evidence="9">Major facilitator superfamily (MFS) profile domain-containing protein</fullName>
    </recommendedName>
</protein>
<evidence type="ECO:0000256" key="5">
    <source>
        <dbReference type="ARBA" id="ARBA00022989"/>
    </source>
</evidence>
<evidence type="ECO:0000256" key="3">
    <source>
        <dbReference type="ARBA" id="ARBA00022448"/>
    </source>
</evidence>
<evidence type="ECO:0000256" key="1">
    <source>
        <dbReference type="ARBA" id="ARBA00004141"/>
    </source>
</evidence>
<keyword evidence="11" id="KW-1185">Reference proteome</keyword>
<dbReference type="Proteomes" id="UP001274830">
    <property type="component" value="Unassembled WGS sequence"/>
</dbReference>
<evidence type="ECO:0000256" key="2">
    <source>
        <dbReference type="ARBA" id="ARBA00010992"/>
    </source>
</evidence>
<dbReference type="Gene3D" id="1.20.1250.20">
    <property type="entry name" value="MFS general substrate transporter like domains"/>
    <property type="match status" value="1"/>
</dbReference>
<dbReference type="GO" id="GO:0015791">
    <property type="term" value="P:polyol transmembrane transport"/>
    <property type="evidence" value="ECO:0007669"/>
    <property type="project" value="UniProtKB-ARBA"/>
</dbReference>
<evidence type="ECO:0000256" key="8">
    <source>
        <dbReference type="SAM" id="Phobius"/>
    </source>
</evidence>
<dbReference type="PROSITE" id="PS50850">
    <property type="entry name" value="MFS"/>
    <property type="match status" value="1"/>
</dbReference>
<accession>A0AAE0TSQ5</accession>
<name>A0AAE0TSQ5_9PEZI</name>
<keyword evidence="5 8" id="KW-1133">Transmembrane helix</keyword>
<evidence type="ECO:0000256" key="7">
    <source>
        <dbReference type="SAM" id="MobiDB-lite"/>
    </source>
</evidence>
<feature type="transmembrane region" description="Helical" evidence="8">
    <location>
        <begin position="382"/>
        <end position="399"/>
    </location>
</feature>
<dbReference type="Pfam" id="PF00083">
    <property type="entry name" value="Sugar_tr"/>
    <property type="match status" value="1"/>
</dbReference>
<feature type="transmembrane region" description="Helical" evidence="8">
    <location>
        <begin position="655"/>
        <end position="674"/>
    </location>
</feature>
<dbReference type="PANTHER" id="PTHR48020:SF40">
    <property type="entry name" value="MAJOR FACILITATOR SUPERFAMILY (MFS) PROFILE DOMAIN-CONTAINING PROTEIN"/>
    <property type="match status" value="1"/>
</dbReference>
<comment type="caution">
    <text evidence="10">The sequence shown here is derived from an EMBL/GenBank/DDBJ whole genome shotgun (WGS) entry which is preliminary data.</text>
</comment>
<reference evidence="10" key="1">
    <citation type="submission" date="2023-07" db="EMBL/GenBank/DDBJ databases">
        <title>Black Yeasts Isolated from many extreme environments.</title>
        <authorList>
            <person name="Coleine C."/>
            <person name="Stajich J.E."/>
            <person name="Selbmann L."/>
        </authorList>
    </citation>
    <scope>NUCLEOTIDE SEQUENCE</scope>
    <source>
        <strain evidence="10">CCFEE 5485</strain>
    </source>
</reference>
<dbReference type="SUPFAM" id="SSF103473">
    <property type="entry name" value="MFS general substrate transporter"/>
    <property type="match status" value="1"/>
</dbReference>
<feature type="transmembrane region" description="Helical" evidence="8">
    <location>
        <begin position="565"/>
        <end position="586"/>
    </location>
</feature>
<comment type="similarity">
    <text evidence="2">Belongs to the major facilitator superfamily. Sugar transporter (TC 2.A.1.1) family.</text>
</comment>
<dbReference type="GO" id="GO:0015798">
    <property type="term" value="P:myo-inositol transport"/>
    <property type="evidence" value="ECO:0007669"/>
    <property type="project" value="UniProtKB-ARBA"/>
</dbReference>
<evidence type="ECO:0000313" key="11">
    <source>
        <dbReference type="Proteomes" id="UP001274830"/>
    </source>
</evidence>
<dbReference type="InterPro" id="IPR005828">
    <property type="entry name" value="MFS_sugar_transport-like"/>
</dbReference>
<evidence type="ECO:0000256" key="6">
    <source>
        <dbReference type="ARBA" id="ARBA00023136"/>
    </source>
</evidence>
<dbReference type="InterPro" id="IPR036259">
    <property type="entry name" value="MFS_trans_sf"/>
</dbReference>
<feature type="transmembrane region" description="Helical" evidence="8">
    <location>
        <begin position="439"/>
        <end position="463"/>
    </location>
</feature>
<dbReference type="GO" id="GO:0022857">
    <property type="term" value="F:transmembrane transporter activity"/>
    <property type="evidence" value="ECO:0007669"/>
    <property type="project" value="InterPro"/>
</dbReference>
<feature type="transmembrane region" description="Helical" evidence="8">
    <location>
        <begin position="349"/>
        <end position="370"/>
    </location>
</feature>
<dbReference type="AlphaFoldDB" id="A0AAE0TSQ5"/>
<gene>
    <name evidence="10" type="ORF">LTR78_008912</name>
</gene>
<dbReference type="PRINTS" id="PR00171">
    <property type="entry name" value="SUGRTRNSPORT"/>
</dbReference>
<feature type="transmembrane region" description="Helical" evidence="8">
    <location>
        <begin position="695"/>
        <end position="722"/>
    </location>
</feature>
<dbReference type="InterPro" id="IPR050814">
    <property type="entry name" value="Myo-inositol_Transporter"/>
</dbReference>
<dbReference type="InterPro" id="IPR020846">
    <property type="entry name" value="MFS_dom"/>
</dbReference>
<feature type="region of interest" description="Disordered" evidence="7">
    <location>
        <begin position="193"/>
        <end position="219"/>
    </location>
</feature>
<feature type="transmembrane region" description="Helical" evidence="8">
    <location>
        <begin position="728"/>
        <end position="746"/>
    </location>
</feature>
<dbReference type="InterPro" id="IPR003663">
    <property type="entry name" value="Sugar/inositol_transpt"/>
</dbReference>
<dbReference type="PANTHER" id="PTHR48020">
    <property type="entry name" value="PROTON MYO-INOSITOL COTRANSPORTER"/>
    <property type="match status" value="1"/>
</dbReference>
<feature type="domain" description="Major facilitator superfamily (MFS) profile" evidence="9">
    <location>
        <begin position="309"/>
        <end position="750"/>
    </location>
</feature>
<feature type="transmembrane region" description="Helical" evidence="8">
    <location>
        <begin position="469"/>
        <end position="492"/>
    </location>
</feature>
<evidence type="ECO:0000259" key="9">
    <source>
        <dbReference type="PROSITE" id="PS50850"/>
    </source>
</evidence>
<feature type="transmembrane region" description="Helical" evidence="8">
    <location>
        <begin position="630"/>
        <end position="649"/>
    </location>
</feature>
<keyword evidence="3" id="KW-0813">Transport</keyword>
<organism evidence="10 11">
    <name type="scientific">Recurvomyces mirabilis</name>
    <dbReference type="NCBI Taxonomy" id="574656"/>
    <lineage>
        <taxon>Eukaryota</taxon>
        <taxon>Fungi</taxon>
        <taxon>Dikarya</taxon>
        <taxon>Ascomycota</taxon>
        <taxon>Pezizomycotina</taxon>
        <taxon>Dothideomycetes</taxon>
        <taxon>Dothideomycetidae</taxon>
        <taxon>Mycosphaerellales</taxon>
        <taxon>Teratosphaeriaceae</taxon>
        <taxon>Recurvomyces</taxon>
    </lineage>
</organism>
<keyword evidence="4 8" id="KW-0812">Transmembrane</keyword>
<evidence type="ECO:0000313" key="10">
    <source>
        <dbReference type="EMBL" id="KAK3671277.1"/>
    </source>
</evidence>
<evidence type="ECO:0000256" key="4">
    <source>
        <dbReference type="ARBA" id="ARBA00022692"/>
    </source>
</evidence>
<dbReference type="EMBL" id="JAUTXT010000045">
    <property type="protein sequence ID" value="KAK3671277.1"/>
    <property type="molecule type" value="Genomic_DNA"/>
</dbReference>
<sequence length="800" mass="87203">MLIHGIPMQDHQEILRAPTGPKSQPTGNTLKTLQKRTKYSSMANSVETGVGSVRNADTGPGSVDERPETEQTAGDDTASKRQPASWEGWFGNPVRTDISELSKALQSIGKNIDSICIDQSRILKKLDQSKKVSTAHTQTINGNEIELEKLNTRTATMNGVPRGIVKEVKALGRGPQVIRHKIDVFKQETASLAHGTTDLSDDTAKSHPRGSSMPKARNEHQNDDVFLAEEVECISQTQSLTGTTSREAVDDVTYFTHSHGLQQYDDVFQKAAALVQGDRQSAHLTDEDVEALNRETSHKWSQPRALYFTIFVCALGAIEQGWAQTGMNGANLYLPKALGLDPASNRGTLVLGLINCGLFLGQAVFGAWLAGPLCETLGRRGAIFSATVLCLVGNVGSASSTSWQWLLFFRIVLGTGTGLNGVVVNVFTVESAPTYVRGGLAVTWQMFVAFGILDGFLANVAFYNYDDGIIWRLQLIAPLVPIIPLLLCIYACPESAAYQMKQSRYLAAFRSLSRLRNTELQAAIETYSGYVSHRLNNKLDEGGTQSFSGSIKALLTIARNRHALYAAYFVQVCQQICGINIIAFYSSTIFSSSGFSPLAALWASVIFGAVNWLGALPAVYAMDTFGRRSLLLWSLPPMALTMLLASLSFNLPNGLGRLIALASTVYIFCALYSPGMGPVPCAYGAEVFGVQVRDVGMSVSVFTASIWATALSLTFPTLLQYLGERGSFGLYAGLNLVAWMLCFVFVRETKGKGLEDLDEVFEEGVVAYVVRESNGCIGIRRKLWRSEHSWTAVRTHDDLD</sequence>
<proteinExistence type="inferred from homology"/>
<feature type="region of interest" description="Disordered" evidence="7">
    <location>
        <begin position="37"/>
        <end position="92"/>
    </location>
</feature>
<keyword evidence="6 8" id="KW-0472">Membrane</keyword>
<feature type="transmembrane region" description="Helical" evidence="8">
    <location>
        <begin position="598"/>
        <end position="618"/>
    </location>
</feature>